<dbReference type="EMBL" id="ML977187">
    <property type="protein sequence ID" value="KAF1982160.1"/>
    <property type="molecule type" value="Genomic_DNA"/>
</dbReference>
<dbReference type="PANTHER" id="PTHR31465:SF13">
    <property type="entry name" value="RTA1 DOMAIN PROTEIN-RELATED"/>
    <property type="match status" value="1"/>
</dbReference>
<dbReference type="AlphaFoldDB" id="A0A6G1GMW7"/>
<dbReference type="GO" id="GO:0016020">
    <property type="term" value="C:membrane"/>
    <property type="evidence" value="ECO:0007669"/>
    <property type="project" value="UniProtKB-SubCell"/>
</dbReference>
<evidence type="ECO:0000313" key="7">
    <source>
        <dbReference type="EMBL" id="KAF1982160.1"/>
    </source>
</evidence>
<feature type="transmembrane region" description="Helical" evidence="6">
    <location>
        <begin position="119"/>
        <end position="139"/>
    </location>
</feature>
<feature type="transmembrane region" description="Helical" evidence="6">
    <location>
        <begin position="45"/>
        <end position="62"/>
    </location>
</feature>
<feature type="transmembrane region" description="Helical" evidence="6">
    <location>
        <begin position="159"/>
        <end position="178"/>
    </location>
</feature>
<keyword evidence="2 6" id="KW-0812">Transmembrane</keyword>
<dbReference type="PANTHER" id="PTHR31465">
    <property type="entry name" value="PROTEIN RTA1-RELATED"/>
    <property type="match status" value="1"/>
</dbReference>
<dbReference type="Pfam" id="PF04479">
    <property type="entry name" value="RTA1"/>
    <property type="match status" value="1"/>
</dbReference>
<evidence type="ECO:0000256" key="4">
    <source>
        <dbReference type="ARBA" id="ARBA00023136"/>
    </source>
</evidence>
<evidence type="ECO:0000256" key="6">
    <source>
        <dbReference type="SAM" id="Phobius"/>
    </source>
</evidence>
<feature type="transmembrane region" description="Helical" evidence="6">
    <location>
        <begin position="74"/>
        <end position="98"/>
    </location>
</feature>
<evidence type="ECO:0000256" key="1">
    <source>
        <dbReference type="ARBA" id="ARBA00004141"/>
    </source>
</evidence>
<keyword evidence="3 6" id="KW-1133">Transmembrane helix</keyword>
<keyword evidence="4 6" id="KW-0472">Membrane</keyword>
<gene>
    <name evidence="7" type="ORF">K402DRAFT_397755</name>
</gene>
<protein>
    <recommendedName>
        <fullName evidence="9">RTA1 domain protein</fullName>
    </recommendedName>
</protein>
<dbReference type="OrthoDB" id="3358017at2759"/>
<evidence type="ECO:0000256" key="5">
    <source>
        <dbReference type="SAM" id="MobiDB-lite"/>
    </source>
</evidence>
<feature type="transmembrane region" description="Helical" evidence="6">
    <location>
        <begin position="20"/>
        <end position="38"/>
    </location>
</feature>
<comment type="subcellular location">
    <subcellularLocation>
        <location evidence="1">Membrane</location>
        <topology evidence="1">Multi-pass membrane protein</topology>
    </subcellularLocation>
</comment>
<evidence type="ECO:0008006" key="9">
    <source>
        <dbReference type="Google" id="ProtNLM"/>
    </source>
</evidence>
<accession>A0A6G1GMW7</accession>
<reference evidence="7" key="1">
    <citation type="journal article" date="2020" name="Stud. Mycol.">
        <title>101 Dothideomycetes genomes: a test case for predicting lifestyles and emergence of pathogens.</title>
        <authorList>
            <person name="Haridas S."/>
            <person name="Albert R."/>
            <person name="Binder M."/>
            <person name="Bloem J."/>
            <person name="Labutti K."/>
            <person name="Salamov A."/>
            <person name="Andreopoulos B."/>
            <person name="Baker S."/>
            <person name="Barry K."/>
            <person name="Bills G."/>
            <person name="Bluhm B."/>
            <person name="Cannon C."/>
            <person name="Castanera R."/>
            <person name="Culley D."/>
            <person name="Daum C."/>
            <person name="Ezra D."/>
            <person name="Gonzalez J."/>
            <person name="Henrissat B."/>
            <person name="Kuo A."/>
            <person name="Liang C."/>
            <person name="Lipzen A."/>
            <person name="Lutzoni F."/>
            <person name="Magnuson J."/>
            <person name="Mondo S."/>
            <person name="Nolan M."/>
            <person name="Ohm R."/>
            <person name="Pangilinan J."/>
            <person name="Park H.-J."/>
            <person name="Ramirez L."/>
            <person name="Alfaro M."/>
            <person name="Sun H."/>
            <person name="Tritt A."/>
            <person name="Yoshinaga Y."/>
            <person name="Zwiers L.-H."/>
            <person name="Turgeon B."/>
            <person name="Goodwin S."/>
            <person name="Spatafora J."/>
            <person name="Crous P."/>
            <person name="Grigoriev I."/>
        </authorList>
    </citation>
    <scope>NUCLEOTIDE SEQUENCE</scope>
    <source>
        <strain evidence="7">CBS 113979</strain>
    </source>
</reference>
<dbReference type="InterPro" id="IPR007568">
    <property type="entry name" value="RTA1"/>
</dbReference>
<organism evidence="7 8">
    <name type="scientific">Aulographum hederae CBS 113979</name>
    <dbReference type="NCBI Taxonomy" id="1176131"/>
    <lineage>
        <taxon>Eukaryota</taxon>
        <taxon>Fungi</taxon>
        <taxon>Dikarya</taxon>
        <taxon>Ascomycota</taxon>
        <taxon>Pezizomycotina</taxon>
        <taxon>Dothideomycetes</taxon>
        <taxon>Pleosporomycetidae</taxon>
        <taxon>Aulographales</taxon>
        <taxon>Aulographaceae</taxon>
    </lineage>
</organism>
<feature type="transmembrane region" description="Helical" evidence="6">
    <location>
        <begin position="190"/>
        <end position="213"/>
    </location>
</feature>
<dbReference type="Proteomes" id="UP000800041">
    <property type="component" value="Unassembled WGS sequence"/>
</dbReference>
<proteinExistence type="predicted"/>
<evidence type="ECO:0000313" key="8">
    <source>
        <dbReference type="Proteomes" id="UP000800041"/>
    </source>
</evidence>
<name>A0A6G1GMW7_9PEZI</name>
<feature type="region of interest" description="Disordered" evidence="5">
    <location>
        <begin position="353"/>
        <end position="399"/>
    </location>
</feature>
<evidence type="ECO:0000256" key="3">
    <source>
        <dbReference type="ARBA" id="ARBA00022989"/>
    </source>
</evidence>
<keyword evidence="8" id="KW-1185">Reference proteome</keyword>
<feature type="transmembrane region" description="Helical" evidence="6">
    <location>
        <begin position="229"/>
        <end position="248"/>
    </location>
</feature>
<sequence>MGEYVEGSAWYYAPIKNASIVFAVLFVLSGLVHAYQTYHYKSHRITFLLPWAGLMMSAGFAVREAGAYNYDDVGIIIATTILIMSGPPVYAIIDYLVLGRCLYYIPYLSPIHPGRVITTFLGVDFIVEALIGVGAGRVFNSTESNEFRNVGQQIVKSALIIQAVMFLLFIALTAWFHVKAIRAGVMTKNLRTVLIVLYISATVITVRCIYRIVEFFEGYEGTLYTSEEYFWVFEAAIMWANTAMLNIWHPAKYLPRDYKTYLAQDGITELRGPGWKDERPFLQTFFDPFDVVGLITGSDKKTRFWEMPPEEWQAQQAREREEKEARAALPRPLWKTLLDPFHLYGYGGVFEKSKRASREKRKQKKAEKAAQASVETGEEVERPVQFKHTTNHRAEEVPV</sequence>
<evidence type="ECO:0000256" key="2">
    <source>
        <dbReference type="ARBA" id="ARBA00022692"/>
    </source>
</evidence>